<keyword evidence="4" id="KW-1185">Reference proteome</keyword>
<dbReference type="OrthoDB" id="5325318at2759"/>
<evidence type="ECO:0000313" key="4">
    <source>
        <dbReference type="Proteomes" id="UP000030651"/>
    </source>
</evidence>
<protein>
    <submittedName>
        <fullName evidence="3">Uncharacterized protein</fullName>
    </submittedName>
</protein>
<dbReference type="Proteomes" id="UP000030651">
    <property type="component" value="Unassembled WGS sequence"/>
</dbReference>
<proteinExistence type="inferred from homology"/>
<dbReference type="KEGG" id="pfy:PFICI_08680"/>
<dbReference type="STRING" id="1229662.W3X0E3"/>
<evidence type="ECO:0000313" key="3">
    <source>
        <dbReference type="EMBL" id="ETS78827.1"/>
    </source>
</evidence>
<dbReference type="PANTHER" id="PTHR43008">
    <property type="entry name" value="BENZIL REDUCTASE"/>
    <property type="match status" value="1"/>
</dbReference>
<evidence type="ECO:0000256" key="1">
    <source>
        <dbReference type="ARBA" id="ARBA00006484"/>
    </source>
</evidence>
<dbReference type="Pfam" id="PF13561">
    <property type="entry name" value="adh_short_C2"/>
    <property type="match status" value="1"/>
</dbReference>
<comment type="similarity">
    <text evidence="1">Belongs to the short-chain dehydrogenases/reductases (SDR) family.</text>
</comment>
<dbReference type="SUPFAM" id="SSF51735">
    <property type="entry name" value="NAD(P)-binding Rossmann-fold domains"/>
    <property type="match status" value="1"/>
</dbReference>
<evidence type="ECO:0000256" key="2">
    <source>
        <dbReference type="ARBA" id="ARBA00023002"/>
    </source>
</evidence>
<sequence length="266" mass="28703">MDFTNTKDFGETKAIAQLGGGIAIIDSAPEPVPEFHTLSERYGIHVQGDITDQESIEKAFAQCVRSLGQLHGALTAAGICVDKPLLEPDWESTQRTLNVNVMGTFWVIKLLARHFTDEKIPGSIVAISSVNGHGLYVPVQPQSSYNASKAAIKGLVGPLAGELSQYGIKVNPISPGAIRTPLLARLEGEKRDIPDWHQNGAPFQRLGLPKDLTPMVCYLLSDASASTTGADMLITELQLDYTLAQRANSDPSLAQLNFNILIVLKS</sequence>
<dbReference type="eggNOG" id="KOG1207">
    <property type="taxonomic scope" value="Eukaryota"/>
</dbReference>
<gene>
    <name evidence="3" type="ORF">PFICI_08680</name>
</gene>
<dbReference type="OMA" id="VNFSSIH"/>
<dbReference type="AlphaFoldDB" id="W3X0E3"/>
<dbReference type="SMR" id="W3X0E3"/>
<dbReference type="HOGENOM" id="CLU_010194_1_1_1"/>
<dbReference type="PRINTS" id="PR00081">
    <property type="entry name" value="GDHRDH"/>
</dbReference>
<organism evidence="3 4">
    <name type="scientific">Pestalotiopsis fici (strain W106-1 / CGMCC3.15140)</name>
    <dbReference type="NCBI Taxonomy" id="1229662"/>
    <lineage>
        <taxon>Eukaryota</taxon>
        <taxon>Fungi</taxon>
        <taxon>Dikarya</taxon>
        <taxon>Ascomycota</taxon>
        <taxon>Pezizomycotina</taxon>
        <taxon>Sordariomycetes</taxon>
        <taxon>Xylariomycetidae</taxon>
        <taxon>Amphisphaeriales</taxon>
        <taxon>Sporocadaceae</taxon>
        <taxon>Pestalotiopsis</taxon>
    </lineage>
</organism>
<dbReference type="GeneID" id="19273693"/>
<dbReference type="RefSeq" id="XP_007835452.1">
    <property type="nucleotide sequence ID" value="XM_007837261.1"/>
</dbReference>
<dbReference type="PANTHER" id="PTHR43008:SF4">
    <property type="entry name" value="CHAIN DEHYDROGENASE, PUTATIVE (AFU_ORTHOLOGUE AFUA_4G08710)-RELATED"/>
    <property type="match status" value="1"/>
</dbReference>
<reference evidence="4" key="1">
    <citation type="journal article" date="2015" name="BMC Genomics">
        <title>Genomic and transcriptomic analysis of the endophytic fungus Pestalotiopsis fici reveals its lifestyle and high potential for synthesis of natural products.</title>
        <authorList>
            <person name="Wang X."/>
            <person name="Zhang X."/>
            <person name="Liu L."/>
            <person name="Xiang M."/>
            <person name="Wang W."/>
            <person name="Sun X."/>
            <person name="Che Y."/>
            <person name="Guo L."/>
            <person name="Liu G."/>
            <person name="Guo L."/>
            <person name="Wang C."/>
            <person name="Yin W.B."/>
            <person name="Stadler M."/>
            <person name="Zhang X."/>
            <person name="Liu X."/>
        </authorList>
    </citation>
    <scope>NUCLEOTIDE SEQUENCE [LARGE SCALE GENOMIC DNA]</scope>
    <source>
        <strain evidence="4">W106-1 / CGMCC3.15140</strain>
    </source>
</reference>
<dbReference type="GO" id="GO:0016616">
    <property type="term" value="F:oxidoreductase activity, acting on the CH-OH group of donors, NAD or NADP as acceptor"/>
    <property type="evidence" value="ECO:0007669"/>
    <property type="project" value="UniProtKB-ARBA"/>
</dbReference>
<dbReference type="GO" id="GO:0050664">
    <property type="term" value="F:oxidoreductase activity, acting on NAD(P)H, oxygen as acceptor"/>
    <property type="evidence" value="ECO:0007669"/>
    <property type="project" value="TreeGrafter"/>
</dbReference>
<dbReference type="Gene3D" id="3.40.50.720">
    <property type="entry name" value="NAD(P)-binding Rossmann-like Domain"/>
    <property type="match status" value="1"/>
</dbReference>
<name>W3X0E3_PESFW</name>
<accession>W3X0E3</accession>
<dbReference type="InterPro" id="IPR036291">
    <property type="entry name" value="NAD(P)-bd_dom_sf"/>
</dbReference>
<dbReference type="InParanoid" id="W3X0E3"/>
<keyword evidence="2" id="KW-0560">Oxidoreductase</keyword>
<dbReference type="EMBL" id="KI912114">
    <property type="protein sequence ID" value="ETS78827.1"/>
    <property type="molecule type" value="Genomic_DNA"/>
</dbReference>
<dbReference type="InterPro" id="IPR002347">
    <property type="entry name" value="SDR_fam"/>
</dbReference>